<dbReference type="GO" id="GO:0005975">
    <property type="term" value="P:carbohydrate metabolic process"/>
    <property type="evidence" value="ECO:0007669"/>
    <property type="project" value="InterPro"/>
</dbReference>
<proteinExistence type="predicted"/>
<dbReference type="EMBL" id="MKZY01000005">
    <property type="protein sequence ID" value="OOO09449.1"/>
    <property type="molecule type" value="Genomic_DNA"/>
</dbReference>
<feature type="compositionally biased region" description="Polar residues" evidence="8">
    <location>
        <begin position="308"/>
        <end position="320"/>
    </location>
</feature>
<reference evidence="10 11" key="1">
    <citation type="submission" date="2016-10" db="EMBL/GenBank/DDBJ databases">
        <title>Genome sequencing of Aspergillus oryzae BCC7051.</title>
        <authorList>
            <person name="Thammarongtham C."/>
            <person name="Vorapreeda T."/>
            <person name="Nookaew I."/>
            <person name="Srisuk T."/>
            <person name="Land M."/>
            <person name="Jeennor S."/>
            <person name="Laoteng K."/>
        </authorList>
    </citation>
    <scope>NUCLEOTIDE SEQUENCE [LARGE SCALE GENOMIC DNA]</scope>
    <source>
        <strain evidence="10 11">BCC7051</strain>
    </source>
</reference>
<keyword evidence="6" id="KW-0804">Transcription</keyword>
<sequence length="971" mass="107993">MGSDNSTYPASNLTWQILNHANENNYAVGAYNCYNNDGIMAVIRAAERKRSPAIIQLFPWTMYFQGPEFIRYVVRAAHAAAVPIAVHLDHCIKSEDVELALSLPLDSIMVDASTLDEEANIRYCKEIVERAGALNITIEAEMGRIEGGEDGLPTVDMEAVMTRPEDAETFVRRTGVHFLAPSFGNIHGGYPAGGAEKAWDLERLAAIGKLVSGTTPLALHGTHPVSDELFQRTITCGVRKINLNRTVRDDYTDFVAKKASSLELTALKVQAVEIYAKSIERMMDVLGSRLQYLENRVRELEAREETETSANIRAQSTPWRQEQHHHASPTRLPQQGVHSLGPTRTIHPVDVQSPLSRTAQTDDTSGASPAVSSSSRITRDQPLAHEVGLLSLTNASDPKYLGPSSGVTFARLIYESVPQSQGLPLAYSRQNDQDQGLNDPGQGPVLCEALQVDLPSMAECQQYAEMYFAASTFYPFISQDVFYTLLGQVFHLSKTSTWESRLPVKLALAQVFLVLSLGARSLEIKLSGTFGSRELFTTGMSYGTQIKLHDSIEGVQILLLLVQHSFYSPEGLNAWYLLHTILASCLDLGLQRRDNSSKENESPYQRNIRHLRSAIFWSAYSMDRTLTTILGRPLTLRDEAIDREFPGFDSNDEVEEAATYWDRNPNSQEAAPISGRAPTSYIACIYSLRFDRIVAEIKLMLYRVSRSPSRFPWPADVGAWQREAQRACVALLQEVQDQQPGRLQSGSSPLSGVAVQRLELKYHQCIMLLYRPSPQMPRPSLDAVQECFTSAMEIIAIYADLHRFLNMECSWLSAHSIFVASITVLYCVWTYPVVRGTTPMDVCLKRAELALQLLSFLGQTWTVAQEAGQKLAKLIKSTSEAYDALAGASVDPRSLNNNTWTGNDSTVFMQRPNQDRTYSNQEGSAMNQPPADGKSFLIDELGILRDLFDLGWLDDVPDGNQSFFGLQTDMA</sequence>
<dbReference type="Pfam" id="PF04082">
    <property type="entry name" value="Fungal_trans"/>
    <property type="match status" value="1"/>
</dbReference>
<dbReference type="eggNOG" id="ENOG502SHT0">
    <property type="taxonomic scope" value="Eukaryota"/>
</dbReference>
<dbReference type="Proteomes" id="UP000190312">
    <property type="component" value="Unassembled WGS sequence"/>
</dbReference>
<evidence type="ECO:0000256" key="4">
    <source>
        <dbReference type="ARBA" id="ARBA00023015"/>
    </source>
</evidence>
<dbReference type="CDD" id="cd00947">
    <property type="entry name" value="TBP_aldolase_IIB"/>
    <property type="match status" value="1"/>
</dbReference>
<comment type="subcellular location">
    <subcellularLocation>
        <location evidence="1">Nucleus</location>
    </subcellularLocation>
</comment>
<feature type="compositionally biased region" description="Polar residues" evidence="8">
    <location>
        <begin position="353"/>
        <end position="364"/>
    </location>
</feature>
<dbReference type="Pfam" id="PF01116">
    <property type="entry name" value="F_bP_aldolase"/>
    <property type="match status" value="1"/>
</dbReference>
<comment type="caution">
    <text evidence="10">The sequence shown here is derived from an EMBL/GenBank/DDBJ whole genome shotgun (WGS) entry which is preliminary data.</text>
</comment>
<dbReference type="GO" id="GO:0005634">
    <property type="term" value="C:nucleus"/>
    <property type="evidence" value="ECO:0007669"/>
    <property type="project" value="UniProtKB-SubCell"/>
</dbReference>
<gene>
    <name evidence="10" type="ORF">OAory_01107450</name>
</gene>
<keyword evidence="2" id="KW-0479">Metal-binding</keyword>
<keyword evidence="4" id="KW-0805">Transcription regulation</keyword>
<dbReference type="GO" id="GO:0000981">
    <property type="term" value="F:DNA-binding transcription factor activity, RNA polymerase II-specific"/>
    <property type="evidence" value="ECO:0007669"/>
    <property type="project" value="TreeGrafter"/>
</dbReference>
<dbReference type="GO" id="GO:0008270">
    <property type="term" value="F:zinc ion binding"/>
    <property type="evidence" value="ECO:0007669"/>
    <property type="project" value="InterPro"/>
</dbReference>
<organism evidence="10 11">
    <name type="scientific">Aspergillus oryzae</name>
    <name type="common">Yellow koji mold</name>
    <dbReference type="NCBI Taxonomy" id="5062"/>
    <lineage>
        <taxon>Eukaryota</taxon>
        <taxon>Fungi</taxon>
        <taxon>Dikarya</taxon>
        <taxon>Ascomycota</taxon>
        <taxon>Pezizomycotina</taxon>
        <taxon>Eurotiomycetes</taxon>
        <taxon>Eurotiomycetidae</taxon>
        <taxon>Eurotiales</taxon>
        <taxon>Aspergillaceae</taxon>
        <taxon>Aspergillus</taxon>
        <taxon>Aspergillus subgen. Circumdati</taxon>
    </lineage>
</organism>
<protein>
    <submittedName>
        <fullName evidence="10">Ketose-bisphosphate aldolase class-II</fullName>
    </submittedName>
</protein>
<evidence type="ECO:0000259" key="9">
    <source>
        <dbReference type="SMART" id="SM00906"/>
    </source>
</evidence>
<dbReference type="GO" id="GO:0006351">
    <property type="term" value="P:DNA-templated transcription"/>
    <property type="evidence" value="ECO:0007669"/>
    <property type="project" value="InterPro"/>
</dbReference>
<name>A0A1S9DK51_ASPOZ</name>
<feature type="domain" description="Xylanolytic transcriptional activator regulatory" evidence="9">
    <location>
        <begin position="574"/>
        <end position="652"/>
    </location>
</feature>
<dbReference type="GO" id="GO:0045944">
    <property type="term" value="P:positive regulation of transcription by RNA polymerase II"/>
    <property type="evidence" value="ECO:0007669"/>
    <property type="project" value="TreeGrafter"/>
</dbReference>
<dbReference type="InterPro" id="IPR000771">
    <property type="entry name" value="FBA_II"/>
</dbReference>
<dbReference type="OrthoDB" id="25921at2759"/>
<feature type="compositionally biased region" description="Low complexity" evidence="8">
    <location>
        <begin position="365"/>
        <end position="375"/>
    </location>
</feature>
<dbReference type="Gene3D" id="3.20.20.70">
    <property type="entry name" value="Aldolase class I"/>
    <property type="match status" value="1"/>
</dbReference>
<dbReference type="GO" id="GO:0043565">
    <property type="term" value="F:sequence-specific DNA binding"/>
    <property type="evidence" value="ECO:0007669"/>
    <property type="project" value="TreeGrafter"/>
</dbReference>
<evidence type="ECO:0000256" key="5">
    <source>
        <dbReference type="ARBA" id="ARBA00023125"/>
    </source>
</evidence>
<dbReference type="SMART" id="SM00906">
    <property type="entry name" value="Fungal_trans"/>
    <property type="match status" value="1"/>
</dbReference>
<dbReference type="PANTHER" id="PTHR47782:SF12">
    <property type="entry name" value="ZN(II)2CYS6 TRANSCRIPTION FACTOR (EUROFUNG)"/>
    <property type="match status" value="1"/>
</dbReference>
<feature type="region of interest" description="Disordered" evidence="8">
    <location>
        <begin position="301"/>
        <end position="379"/>
    </location>
</feature>
<keyword evidence="5" id="KW-0238">DNA-binding</keyword>
<keyword evidence="7" id="KW-0539">Nucleus</keyword>
<evidence type="ECO:0000256" key="1">
    <source>
        <dbReference type="ARBA" id="ARBA00004123"/>
    </source>
</evidence>
<keyword evidence="3" id="KW-0862">Zinc</keyword>
<evidence type="ECO:0000256" key="3">
    <source>
        <dbReference type="ARBA" id="ARBA00022833"/>
    </source>
</evidence>
<evidence type="ECO:0000256" key="6">
    <source>
        <dbReference type="ARBA" id="ARBA00023163"/>
    </source>
</evidence>
<dbReference type="CDD" id="cd12148">
    <property type="entry name" value="fungal_TF_MHR"/>
    <property type="match status" value="1"/>
</dbReference>
<dbReference type="SUPFAM" id="SSF51569">
    <property type="entry name" value="Aldolase"/>
    <property type="match status" value="1"/>
</dbReference>
<evidence type="ECO:0000313" key="10">
    <source>
        <dbReference type="EMBL" id="OOO09449.1"/>
    </source>
</evidence>
<evidence type="ECO:0000256" key="7">
    <source>
        <dbReference type="ARBA" id="ARBA00023242"/>
    </source>
</evidence>
<dbReference type="AlphaFoldDB" id="A0A1S9DK51"/>
<dbReference type="VEuPathDB" id="FungiDB:AO090001000119"/>
<evidence type="ECO:0000313" key="11">
    <source>
        <dbReference type="Proteomes" id="UP000190312"/>
    </source>
</evidence>
<dbReference type="InterPro" id="IPR052202">
    <property type="entry name" value="Yeast_MetPath_Reg"/>
</dbReference>
<dbReference type="InterPro" id="IPR013785">
    <property type="entry name" value="Aldolase_TIM"/>
</dbReference>
<dbReference type="InterPro" id="IPR007219">
    <property type="entry name" value="XnlR_reg_dom"/>
</dbReference>
<accession>A0A1S9DK51</accession>
<evidence type="ECO:0000256" key="8">
    <source>
        <dbReference type="SAM" id="MobiDB-lite"/>
    </source>
</evidence>
<evidence type="ECO:0000256" key="2">
    <source>
        <dbReference type="ARBA" id="ARBA00022723"/>
    </source>
</evidence>
<dbReference type="GO" id="GO:0016832">
    <property type="term" value="F:aldehyde-lyase activity"/>
    <property type="evidence" value="ECO:0007669"/>
    <property type="project" value="InterPro"/>
</dbReference>
<dbReference type="PANTHER" id="PTHR47782">
    <property type="entry name" value="ZN(II)2CYS6 TRANSCRIPTION FACTOR (EUROFUNG)-RELATED"/>
    <property type="match status" value="1"/>
</dbReference>